<accession>A0ABW2FNA5</accession>
<dbReference type="EMBL" id="JBHTAJ010000005">
    <property type="protein sequence ID" value="MFC7178745.1"/>
    <property type="molecule type" value="Genomic_DNA"/>
</dbReference>
<dbReference type="InterPro" id="IPR011008">
    <property type="entry name" value="Dimeric_a/b-barrel"/>
</dbReference>
<dbReference type="PANTHER" id="PTHR30154:SF34">
    <property type="entry name" value="TRANSCRIPTIONAL REGULATOR AZLB"/>
    <property type="match status" value="1"/>
</dbReference>
<dbReference type="PANTHER" id="PTHR30154">
    <property type="entry name" value="LEUCINE-RESPONSIVE REGULATORY PROTEIN"/>
    <property type="match status" value="1"/>
</dbReference>
<dbReference type="Pfam" id="PF13412">
    <property type="entry name" value="HTH_24"/>
    <property type="match status" value="1"/>
</dbReference>
<gene>
    <name evidence="2" type="ORF">ACFQMG_04090</name>
</gene>
<name>A0ABW2FNA5_9ACTN</name>
<comment type="caution">
    <text evidence="2">The sequence shown here is derived from an EMBL/GenBank/DDBJ whole genome shotgun (WGS) entry which is preliminary data.</text>
</comment>
<evidence type="ECO:0000259" key="1">
    <source>
        <dbReference type="Pfam" id="PF01037"/>
    </source>
</evidence>
<dbReference type="InterPro" id="IPR036388">
    <property type="entry name" value="WH-like_DNA-bd_sf"/>
</dbReference>
<dbReference type="Gene3D" id="1.10.10.10">
    <property type="entry name" value="Winged helix-like DNA-binding domain superfamily/Winged helix DNA-binding domain"/>
    <property type="match status" value="1"/>
</dbReference>
<sequence>MTAKNSVEVASAAGNARLSYADLAAATGTTPATAARRLAELRARDALFSDVDVDPALLGITVSALLWIQVAPAHPDAVATAPAGHEELAVVAATTGPTDLVAHALCRDAADLHHYLTRRPVPRRVRPSGRAAPVPGRGQGQGQIAVITCLTRV</sequence>
<protein>
    <submittedName>
        <fullName evidence="2">Lrp/AsnC family transcriptional regulator</fullName>
    </submittedName>
</protein>
<evidence type="ECO:0000313" key="2">
    <source>
        <dbReference type="EMBL" id="MFC7178745.1"/>
    </source>
</evidence>
<dbReference type="InterPro" id="IPR019887">
    <property type="entry name" value="Tscrpt_reg_AsnC/Lrp_C"/>
</dbReference>
<evidence type="ECO:0000313" key="3">
    <source>
        <dbReference type="Proteomes" id="UP001596435"/>
    </source>
</evidence>
<dbReference type="InterPro" id="IPR019888">
    <property type="entry name" value="Tscrpt_reg_AsnC-like"/>
</dbReference>
<dbReference type="Gene3D" id="3.30.70.920">
    <property type="match status" value="1"/>
</dbReference>
<reference evidence="3" key="1">
    <citation type="journal article" date="2019" name="Int. J. Syst. Evol. Microbiol.">
        <title>The Global Catalogue of Microorganisms (GCM) 10K type strain sequencing project: providing services to taxonomists for standard genome sequencing and annotation.</title>
        <authorList>
            <consortium name="The Broad Institute Genomics Platform"/>
            <consortium name="The Broad Institute Genome Sequencing Center for Infectious Disease"/>
            <person name="Wu L."/>
            <person name="Ma J."/>
        </authorList>
    </citation>
    <scope>NUCLEOTIDE SEQUENCE [LARGE SCALE GENOMIC DNA]</scope>
    <source>
        <strain evidence="3">CGMCC 1.12859</strain>
    </source>
</reference>
<organism evidence="2 3">
    <name type="scientific">Kitasatospora paranensis</name>
    <dbReference type="NCBI Taxonomy" id="258053"/>
    <lineage>
        <taxon>Bacteria</taxon>
        <taxon>Bacillati</taxon>
        <taxon>Actinomycetota</taxon>
        <taxon>Actinomycetes</taxon>
        <taxon>Kitasatosporales</taxon>
        <taxon>Streptomycetaceae</taxon>
        <taxon>Kitasatospora</taxon>
    </lineage>
</organism>
<dbReference type="SMART" id="SM00344">
    <property type="entry name" value="HTH_ASNC"/>
    <property type="match status" value="1"/>
</dbReference>
<dbReference type="RefSeq" id="WP_345709214.1">
    <property type="nucleotide sequence ID" value="NZ_BAABKV010000001.1"/>
</dbReference>
<keyword evidence="3" id="KW-1185">Reference proteome</keyword>
<proteinExistence type="predicted"/>
<dbReference type="Proteomes" id="UP001596435">
    <property type="component" value="Unassembled WGS sequence"/>
</dbReference>
<feature type="domain" description="Transcription regulator AsnC/Lrp ligand binding" evidence="1">
    <location>
        <begin position="67"/>
        <end position="118"/>
    </location>
</feature>
<dbReference type="Pfam" id="PF01037">
    <property type="entry name" value="AsnC_trans_reg"/>
    <property type="match status" value="1"/>
</dbReference>
<dbReference type="SUPFAM" id="SSF54909">
    <property type="entry name" value="Dimeric alpha+beta barrel"/>
    <property type="match status" value="1"/>
</dbReference>